<evidence type="ECO:0000256" key="2">
    <source>
        <dbReference type="ARBA" id="ARBA00007951"/>
    </source>
</evidence>
<proteinExistence type="inferred from homology"/>
<dbReference type="Gene3D" id="3.20.20.80">
    <property type="entry name" value="Glycosidases"/>
    <property type="match status" value="1"/>
</dbReference>
<name>A0ABN0NWP5_TRELE</name>
<dbReference type="Proteomes" id="UP000016649">
    <property type="component" value="Unassembled WGS sequence"/>
</dbReference>
<dbReference type="EC" id="3.2.1.51" evidence="3"/>
<feature type="domain" description="Glycoside hydrolase family 29 N-terminal" evidence="7">
    <location>
        <begin position="2"/>
        <end position="306"/>
    </location>
</feature>
<sequence>MIQKWWQDAKFGMFIHWGLYAVPAGEYKGKKTDNIAEWIMHDLHIPVSEYEKFAASFTAENFDADKIVRLAKDCGMKYVVFTSKHHDGFAMYDSQVDDYNIVRRTHLKKDAVRELKTACDKYGLAFGLYYSQAQDWHDPDACEDGENGEGKDFERYFKNKCLVQIKELLTNYAPIKLLWFDTPMYMTESQSKELRDFVRNIQPDCMISGRIGNGLGDYVTTGDNFIPLLPHDYFFEVPATVNSTWGYNKFDTKWADPKVLIKRLVKIVARGGNYLLNIGPRADGSVPQECISVLKEVGKFLADNGDSIYGTVKIPPYPYDIDWGYFTFKPGKLFIHVFDDSQKIYLLNIHNKPLKAYMLKDKTPLKIIERCTCEGDSSWLIKLSEHDGKDIDRVICVEVEGDKLEFEPIKT</sequence>
<protein>
    <recommendedName>
        <fullName evidence="3">alpha-L-fucosidase</fullName>
        <ecNumber evidence="3">3.2.1.51</ecNumber>
    </recommendedName>
</protein>
<keyword evidence="9" id="KW-1185">Reference proteome</keyword>
<comment type="caution">
    <text evidence="8">The sequence shown here is derived from an EMBL/GenBank/DDBJ whole genome shotgun (WGS) entry which is preliminary data.</text>
</comment>
<dbReference type="InterPro" id="IPR017853">
    <property type="entry name" value="GH"/>
</dbReference>
<evidence type="ECO:0000313" key="8">
    <source>
        <dbReference type="EMBL" id="ERJ91672.1"/>
    </source>
</evidence>
<evidence type="ECO:0000256" key="1">
    <source>
        <dbReference type="ARBA" id="ARBA00004071"/>
    </source>
</evidence>
<dbReference type="SUPFAM" id="SSF51445">
    <property type="entry name" value="(Trans)glycosidases"/>
    <property type="match status" value="1"/>
</dbReference>
<dbReference type="InterPro" id="IPR057739">
    <property type="entry name" value="Glyco_hydro_29_N"/>
</dbReference>
<reference evidence="8 9" key="1">
    <citation type="submission" date="2013-08" db="EMBL/GenBank/DDBJ databases">
        <authorList>
            <person name="Weinstock G."/>
            <person name="Sodergren E."/>
            <person name="Wylie T."/>
            <person name="Fulton L."/>
            <person name="Fulton R."/>
            <person name="Fronick C."/>
            <person name="O'Laughlin M."/>
            <person name="Godfrey J."/>
            <person name="Miner T."/>
            <person name="Herter B."/>
            <person name="Appelbaum E."/>
            <person name="Cordes M."/>
            <person name="Lek S."/>
            <person name="Wollam A."/>
            <person name="Pepin K.H."/>
            <person name="Palsikar V.B."/>
            <person name="Mitreva M."/>
            <person name="Wilson R.K."/>
        </authorList>
    </citation>
    <scope>NUCLEOTIDE SEQUENCE [LARGE SCALE GENOMIC DNA]</scope>
    <source>
        <strain evidence="8 9">ATCC 700332</strain>
    </source>
</reference>
<dbReference type="InterPro" id="IPR016286">
    <property type="entry name" value="FUC_metazoa-typ"/>
</dbReference>
<keyword evidence="4" id="KW-0732">Signal</keyword>
<dbReference type="RefSeq" id="WP_021686298.1">
    <property type="nucleotide sequence ID" value="NZ_KI260554.1"/>
</dbReference>
<comment type="function">
    <text evidence="1">Alpha-L-fucosidase is responsible for hydrolyzing the alpha-1,6-linked fucose joined to the reducing-end N-acetylglucosamine of the carbohydrate moieties of glycoproteins.</text>
</comment>
<evidence type="ECO:0000313" key="9">
    <source>
        <dbReference type="Proteomes" id="UP000016649"/>
    </source>
</evidence>
<comment type="similarity">
    <text evidence="2">Belongs to the glycosyl hydrolase 29 family.</text>
</comment>
<organism evidence="8 9">
    <name type="scientific">Treponema lecithinolyticum ATCC 700332</name>
    <dbReference type="NCBI Taxonomy" id="1321815"/>
    <lineage>
        <taxon>Bacteria</taxon>
        <taxon>Pseudomonadati</taxon>
        <taxon>Spirochaetota</taxon>
        <taxon>Spirochaetia</taxon>
        <taxon>Spirochaetales</taxon>
        <taxon>Treponemataceae</taxon>
        <taxon>Treponema</taxon>
    </lineage>
</organism>
<dbReference type="PRINTS" id="PR00741">
    <property type="entry name" value="GLHYDRLASE29"/>
</dbReference>
<keyword evidence="6" id="KW-0326">Glycosidase</keyword>
<evidence type="ECO:0000256" key="5">
    <source>
        <dbReference type="ARBA" id="ARBA00022801"/>
    </source>
</evidence>
<dbReference type="EMBL" id="AWVH01000044">
    <property type="protein sequence ID" value="ERJ91672.1"/>
    <property type="molecule type" value="Genomic_DNA"/>
</dbReference>
<dbReference type="PANTHER" id="PTHR10030">
    <property type="entry name" value="ALPHA-L-FUCOSIDASE"/>
    <property type="match status" value="1"/>
</dbReference>
<dbReference type="PANTHER" id="PTHR10030:SF37">
    <property type="entry name" value="ALPHA-L-FUCOSIDASE-RELATED"/>
    <property type="match status" value="1"/>
</dbReference>
<dbReference type="InterPro" id="IPR000933">
    <property type="entry name" value="Glyco_hydro_29"/>
</dbReference>
<dbReference type="PIRSF" id="PIRSF001092">
    <property type="entry name" value="Alpha-L-fucosidase"/>
    <property type="match status" value="1"/>
</dbReference>
<dbReference type="Pfam" id="PF01120">
    <property type="entry name" value="Alpha_L_fucos"/>
    <property type="match status" value="1"/>
</dbReference>
<evidence type="ECO:0000256" key="3">
    <source>
        <dbReference type="ARBA" id="ARBA00012662"/>
    </source>
</evidence>
<keyword evidence="5" id="KW-0378">Hydrolase</keyword>
<accession>A0ABN0NWP5</accession>
<gene>
    <name evidence="8" type="ORF">HMPREF9193_02127</name>
</gene>
<evidence type="ECO:0000256" key="6">
    <source>
        <dbReference type="ARBA" id="ARBA00023295"/>
    </source>
</evidence>
<evidence type="ECO:0000256" key="4">
    <source>
        <dbReference type="ARBA" id="ARBA00022729"/>
    </source>
</evidence>
<evidence type="ECO:0000259" key="7">
    <source>
        <dbReference type="Pfam" id="PF01120"/>
    </source>
</evidence>
<dbReference type="SMART" id="SM00812">
    <property type="entry name" value="Alpha_L_fucos"/>
    <property type="match status" value="1"/>
</dbReference>